<keyword evidence="4" id="KW-1185">Reference proteome</keyword>
<dbReference type="InterPro" id="IPR002931">
    <property type="entry name" value="Transglutaminase-like"/>
</dbReference>
<name>A0A1M6A897_9CLOT</name>
<evidence type="ECO:0000313" key="4">
    <source>
        <dbReference type="Proteomes" id="UP000184310"/>
    </source>
</evidence>
<proteinExistence type="predicted"/>
<dbReference type="InterPro" id="IPR038765">
    <property type="entry name" value="Papain-like_cys_pep_sf"/>
</dbReference>
<evidence type="ECO:0000256" key="1">
    <source>
        <dbReference type="SAM" id="Phobius"/>
    </source>
</evidence>
<feature type="transmembrane region" description="Helical" evidence="1">
    <location>
        <begin position="6"/>
        <end position="23"/>
    </location>
</feature>
<accession>A0A1M6A897</accession>
<evidence type="ECO:0000313" key="3">
    <source>
        <dbReference type="EMBL" id="SHI32671.1"/>
    </source>
</evidence>
<feature type="transmembrane region" description="Helical" evidence="1">
    <location>
        <begin position="135"/>
        <end position="161"/>
    </location>
</feature>
<dbReference type="STRING" id="1121302.SAMN02745163_00012"/>
<dbReference type="Pfam" id="PF01841">
    <property type="entry name" value="Transglut_core"/>
    <property type="match status" value="1"/>
</dbReference>
<keyword evidence="1" id="KW-0812">Transmembrane</keyword>
<dbReference type="EMBL" id="FQZB01000003">
    <property type="protein sequence ID" value="SHI32671.1"/>
    <property type="molecule type" value="Genomic_DNA"/>
</dbReference>
<organism evidence="3 4">
    <name type="scientific">Clostridium cavendishii DSM 21758</name>
    <dbReference type="NCBI Taxonomy" id="1121302"/>
    <lineage>
        <taxon>Bacteria</taxon>
        <taxon>Bacillati</taxon>
        <taxon>Bacillota</taxon>
        <taxon>Clostridia</taxon>
        <taxon>Eubacteriales</taxon>
        <taxon>Clostridiaceae</taxon>
        <taxon>Clostridium</taxon>
    </lineage>
</organism>
<sequence>MKNNLVDLGLVIIFIFPILMGIIRKYDSKSVSYELYDIEKSICLLVALIFSVELLGDKSVLENIFNVIDKIISSFSDIVNEFPQATNVITFLIFLIIIYNILKLIVIIINKIVLEPLLMGLENSLNRQRSSFLSRLVGGVFSFPKAIVYLILVCVFLNIALKIAGVKEEYKNDIKNSKIYTLVDSKVLYKFADKQIVSDLPKILNNSLKIVRQEEKSIQQGTTPKKKDKTVTREVIYYNGVTLDEGIKSNKAIDDYAKSLTRGNGSDREKARSIYSFIGTNINYDDNKATDVLNNNFKVESGAVPTFRTRTGICFDYSCLYVAMARANNLKVRLVTGEGFNGKSWVGHAWNEVYLADEGVWINVDTTFYKAGNYFDSKRFNKDHRGASVAGEW</sequence>
<protein>
    <submittedName>
        <fullName evidence="3">Transglutaminase-like superfamily protein</fullName>
    </submittedName>
</protein>
<dbReference type="Proteomes" id="UP000184310">
    <property type="component" value="Unassembled WGS sequence"/>
</dbReference>
<dbReference type="PANTHER" id="PTHR33490">
    <property type="entry name" value="BLR5614 PROTEIN-RELATED"/>
    <property type="match status" value="1"/>
</dbReference>
<gene>
    <name evidence="3" type="ORF">SAMN02745163_00012</name>
</gene>
<keyword evidence="1" id="KW-0472">Membrane</keyword>
<feature type="domain" description="Transglutaminase-like" evidence="2">
    <location>
        <begin position="306"/>
        <end position="368"/>
    </location>
</feature>
<dbReference type="SUPFAM" id="SSF54001">
    <property type="entry name" value="Cysteine proteinases"/>
    <property type="match status" value="1"/>
</dbReference>
<dbReference type="RefSeq" id="WP_072984040.1">
    <property type="nucleotide sequence ID" value="NZ_FQZB01000003.1"/>
</dbReference>
<dbReference type="PANTHER" id="PTHR33490:SF3">
    <property type="entry name" value="CONSERVED INTEGRAL MEMBRANE PROTEIN"/>
    <property type="match status" value="1"/>
</dbReference>
<keyword evidence="1" id="KW-1133">Transmembrane helix</keyword>
<dbReference type="SMART" id="SM00460">
    <property type="entry name" value="TGc"/>
    <property type="match status" value="1"/>
</dbReference>
<dbReference type="AlphaFoldDB" id="A0A1M6A897"/>
<feature type="transmembrane region" description="Helical" evidence="1">
    <location>
        <begin position="88"/>
        <end position="114"/>
    </location>
</feature>
<reference evidence="3 4" key="1">
    <citation type="submission" date="2016-11" db="EMBL/GenBank/DDBJ databases">
        <authorList>
            <person name="Jaros S."/>
            <person name="Januszkiewicz K."/>
            <person name="Wedrychowicz H."/>
        </authorList>
    </citation>
    <scope>NUCLEOTIDE SEQUENCE [LARGE SCALE GENOMIC DNA]</scope>
    <source>
        <strain evidence="3 4">DSM 21758</strain>
    </source>
</reference>
<dbReference type="OrthoDB" id="1817605at2"/>
<dbReference type="Gene3D" id="3.10.620.30">
    <property type="match status" value="1"/>
</dbReference>
<evidence type="ECO:0000259" key="2">
    <source>
        <dbReference type="SMART" id="SM00460"/>
    </source>
</evidence>